<reference evidence="1" key="1">
    <citation type="submission" date="2014-11" db="EMBL/GenBank/DDBJ databases">
        <authorList>
            <person name="Amaro Gonzalez C."/>
        </authorList>
    </citation>
    <scope>NUCLEOTIDE SEQUENCE</scope>
</reference>
<protein>
    <submittedName>
        <fullName evidence="1">Uncharacterized protein</fullName>
    </submittedName>
</protein>
<accession>A0A0E9UEU7</accession>
<sequence length="34" mass="3955">MSYHSFYQLKPLKWHFGVTWGPHAARCQSNAPAH</sequence>
<name>A0A0E9UEU7_ANGAN</name>
<reference evidence="1" key="2">
    <citation type="journal article" date="2015" name="Fish Shellfish Immunol.">
        <title>Early steps in the European eel (Anguilla anguilla)-Vibrio vulnificus interaction in the gills: Role of the RtxA13 toxin.</title>
        <authorList>
            <person name="Callol A."/>
            <person name="Pajuelo D."/>
            <person name="Ebbesson L."/>
            <person name="Teles M."/>
            <person name="MacKenzie S."/>
            <person name="Amaro C."/>
        </authorList>
    </citation>
    <scope>NUCLEOTIDE SEQUENCE</scope>
</reference>
<organism evidence="1">
    <name type="scientific">Anguilla anguilla</name>
    <name type="common">European freshwater eel</name>
    <name type="synonym">Muraena anguilla</name>
    <dbReference type="NCBI Taxonomy" id="7936"/>
    <lineage>
        <taxon>Eukaryota</taxon>
        <taxon>Metazoa</taxon>
        <taxon>Chordata</taxon>
        <taxon>Craniata</taxon>
        <taxon>Vertebrata</taxon>
        <taxon>Euteleostomi</taxon>
        <taxon>Actinopterygii</taxon>
        <taxon>Neopterygii</taxon>
        <taxon>Teleostei</taxon>
        <taxon>Anguilliformes</taxon>
        <taxon>Anguillidae</taxon>
        <taxon>Anguilla</taxon>
    </lineage>
</organism>
<dbReference type="EMBL" id="GBXM01044208">
    <property type="protein sequence ID" value="JAH64369.1"/>
    <property type="molecule type" value="Transcribed_RNA"/>
</dbReference>
<evidence type="ECO:0000313" key="1">
    <source>
        <dbReference type="EMBL" id="JAH64369.1"/>
    </source>
</evidence>
<proteinExistence type="predicted"/>
<dbReference type="AlphaFoldDB" id="A0A0E9UEU7"/>